<evidence type="ECO:0000313" key="2">
    <source>
        <dbReference type="EMBL" id="MPN58493.1"/>
    </source>
</evidence>
<proteinExistence type="predicted"/>
<name>A0A645JFX0_9ZZZZ</name>
<evidence type="ECO:0000256" key="1">
    <source>
        <dbReference type="SAM" id="Phobius"/>
    </source>
</evidence>
<keyword evidence="1" id="KW-0812">Transmembrane</keyword>
<reference evidence="2" key="1">
    <citation type="submission" date="2019-08" db="EMBL/GenBank/DDBJ databases">
        <authorList>
            <person name="Kucharzyk K."/>
            <person name="Murdoch R.W."/>
            <person name="Higgins S."/>
            <person name="Loffler F."/>
        </authorList>
    </citation>
    <scope>NUCLEOTIDE SEQUENCE</scope>
</reference>
<dbReference type="EMBL" id="VSSQ01131242">
    <property type="protein sequence ID" value="MPN58493.1"/>
    <property type="molecule type" value="Genomic_DNA"/>
</dbReference>
<comment type="caution">
    <text evidence="2">The sequence shown here is derived from an EMBL/GenBank/DDBJ whole genome shotgun (WGS) entry which is preliminary data.</text>
</comment>
<accession>A0A645JFX0</accession>
<dbReference type="AlphaFoldDB" id="A0A645JFX0"/>
<organism evidence="2">
    <name type="scientific">bioreactor metagenome</name>
    <dbReference type="NCBI Taxonomy" id="1076179"/>
    <lineage>
        <taxon>unclassified sequences</taxon>
        <taxon>metagenomes</taxon>
        <taxon>ecological metagenomes</taxon>
    </lineage>
</organism>
<keyword evidence="1" id="KW-1133">Transmembrane helix</keyword>
<sequence length="133" mass="14411">MYAFLNSARACSLCSKASSSFCFRKTLFNSTVFFVLLIFSSISSFFCSAISSSSPFLTDKAITPVARFSPSSSDDFLIMADNSSIISSFLLSLNIVLTVATRSITSTIVEVIKIIIEAVSGMKSTRLTIIGWI</sequence>
<protein>
    <submittedName>
        <fullName evidence="2">Uncharacterized protein</fullName>
    </submittedName>
</protein>
<gene>
    <name evidence="2" type="ORF">SDC9_206198</name>
</gene>
<keyword evidence="1" id="KW-0472">Membrane</keyword>
<feature type="transmembrane region" description="Helical" evidence="1">
    <location>
        <begin position="33"/>
        <end position="56"/>
    </location>
</feature>
<feature type="transmembrane region" description="Helical" evidence="1">
    <location>
        <begin position="76"/>
        <end position="97"/>
    </location>
</feature>